<proteinExistence type="predicted"/>
<dbReference type="Pfam" id="PF13460">
    <property type="entry name" value="NAD_binding_10"/>
    <property type="match status" value="1"/>
</dbReference>
<dbReference type="AlphaFoldDB" id="A0A6J4SXW7"/>
<evidence type="ECO:0000259" key="1">
    <source>
        <dbReference type="Pfam" id="PF13460"/>
    </source>
</evidence>
<reference evidence="2" key="1">
    <citation type="submission" date="2020-02" db="EMBL/GenBank/DDBJ databases">
        <authorList>
            <person name="Meier V. D."/>
        </authorList>
    </citation>
    <scope>NUCLEOTIDE SEQUENCE</scope>
    <source>
        <strain evidence="2">AVDCRST_MAG85</strain>
    </source>
</reference>
<dbReference type="SUPFAM" id="SSF51735">
    <property type="entry name" value="NAD(P)-binding Rossmann-fold domains"/>
    <property type="match status" value="1"/>
</dbReference>
<protein>
    <recommendedName>
        <fullName evidence="1">NAD(P)-binding domain-containing protein</fullName>
    </recommendedName>
</protein>
<dbReference type="PANTHER" id="PTHR12126:SF11">
    <property type="entry name" value="NADH DEHYDROGENASE [UBIQUINONE] 1 ALPHA SUBCOMPLEX SUBUNIT 9, MITOCHONDRIAL"/>
    <property type="match status" value="1"/>
</dbReference>
<gene>
    <name evidence="2" type="ORF">AVDCRST_MAG85-2182</name>
</gene>
<feature type="domain" description="NAD(P)-binding" evidence="1">
    <location>
        <begin position="7"/>
        <end position="110"/>
    </location>
</feature>
<dbReference type="GO" id="GO:0044877">
    <property type="term" value="F:protein-containing complex binding"/>
    <property type="evidence" value="ECO:0007669"/>
    <property type="project" value="TreeGrafter"/>
</dbReference>
<organism evidence="2">
    <name type="scientific">uncultured Solirubrobacteraceae bacterium</name>
    <dbReference type="NCBI Taxonomy" id="1162706"/>
    <lineage>
        <taxon>Bacteria</taxon>
        <taxon>Bacillati</taxon>
        <taxon>Actinomycetota</taxon>
        <taxon>Thermoleophilia</taxon>
        <taxon>Solirubrobacterales</taxon>
        <taxon>Solirubrobacteraceae</taxon>
        <taxon>environmental samples</taxon>
    </lineage>
</organism>
<dbReference type="InterPro" id="IPR051207">
    <property type="entry name" value="ComplexI_NDUFA9_subunit"/>
</dbReference>
<name>A0A6J4SXW7_9ACTN</name>
<dbReference type="PANTHER" id="PTHR12126">
    <property type="entry name" value="NADH-UBIQUINONE OXIDOREDUCTASE 39 KDA SUBUNIT-RELATED"/>
    <property type="match status" value="1"/>
</dbReference>
<dbReference type="Gene3D" id="3.40.50.720">
    <property type="entry name" value="NAD(P)-binding Rossmann-like Domain"/>
    <property type="match status" value="1"/>
</dbReference>
<evidence type="ECO:0000313" key="2">
    <source>
        <dbReference type="EMBL" id="CAA9508318.1"/>
    </source>
</evidence>
<dbReference type="InterPro" id="IPR016040">
    <property type="entry name" value="NAD(P)-bd_dom"/>
</dbReference>
<dbReference type="InterPro" id="IPR036291">
    <property type="entry name" value="NAD(P)-bd_dom_sf"/>
</dbReference>
<sequence>MRILITGITGYVGGALVPHLHADGHELRGLARNPASARLDADVPLVQGDVTSGAGLDEALDGIDVAYYLIHSMETASNGAFESREEEGARRFARAAERAGVKRIVYLGGILPSARPVSPHMASRLKVEELLLEAVPESVAFRASIVIGARSRSFRFLVRLVERVPVIPLPPWGRFQTQPIDGRDMLEFLIRAADVRATPGGSYDVAGPDVVSYGEMIERIGDLLLLDRPSIRLPVAMNAVASQVAAAIAGEDHGLVGPLMGSLGSDILPRDMTAPDRFGVRLHRFDRAVERALREWEELEPGSVAAR</sequence>
<accession>A0A6J4SXW7</accession>
<dbReference type="EMBL" id="CADCVT010000238">
    <property type="protein sequence ID" value="CAA9508318.1"/>
    <property type="molecule type" value="Genomic_DNA"/>
</dbReference>